<dbReference type="EMBL" id="HBUF01449733">
    <property type="protein sequence ID" value="CAG6743562.1"/>
    <property type="molecule type" value="Transcribed_RNA"/>
</dbReference>
<keyword evidence="1" id="KW-0175">Coiled coil</keyword>
<sequence>MKSTLENNNQKSKTNNRYYNMLKTNKYRNVRSRYLTSKTSTSTNNSYTMDSKQFKNMSLKELGDEFYRLAIKNRDDIIYELHKEICNKYEETQIAQYKTINDLQDDCKAMREKINNDNIRINNIVEDSDDQISELEKKYTDSNKEIAKLNNKLETLIKRDIESMRHTKLLEEERDEFKITVHALKGTIEELKTANLNLTNNLRYQIHYDSLNNDTFDTLDITNQLSLKQIGTRKSLARDLEEAECNNSHSIINISDNNLLSQQIDEDNTSKTKNSSMNPEPKTIDKKKQCDKTKANEVDEEPEGCLETNDKEEEGEKGKKKRKKEREEREEGEIYFLLSF</sequence>
<accession>A0A8D9E7S7</accession>
<evidence type="ECO:0000256" key="2">
    <source>
        <dbReference type="SAM" id="MobiDB-lite"/>
    </source>
</evidence>
<proteinExistence type="predicted"/>
<name>A0A8D9E7S7_9HEMI</name>
<feature type="coiled-coil region" evidence="1">
    <location>
        <begin position="100"/>
        <end position="201"/>
    </location>
</feature>
<feature type="compositionally biased region" description="Acidic residues" evidence="2">
    <location>
        <begin position="298"/>
        <end position="315"/>
    </location>
</feature>
<feature type="compositionally biased region" description="Basic and acidic residues" evidence="2">
    <location>
        <begin position="282"/>
        <end position="297"/>
    </location>
</feature>
<evidence type="ECO:0000256" key="1">
    <source>
        <dbReference type="SAM" id="Coils"/>
    </source>
</evidence>
<evidence type="ECO:0000313" key="3">
    <source>
        <dbReference type="EMBL" id="CAG6743562.1"/>
    </source>
</evidence>
<reference evidence="3" key="1">
    <citation type="submission" date="2021-05" db="EMBL/GenBank/DDBJ databases">
        <authorList>
            <person name="Alioto T."/>
            <person name="Alioto T."/>
            <person name="Gomez Garrido J."/>
        </authorList>
    </citation>
    <scope>NUCLEOTIDE SEQUENCE</scope>
</reference>
<protein>
    <submittedName>
        <fullName evidence="3">Uncharacterized protein</fullName>
    </submittedName>
</protein>
<feature type="region of interest" description="Disordered" evidence="2">
    <location>
        <begin position="266"/>
        <end position="340"/>
    </location>
</feature>
<organism evidence="3">
    <name type="scientific">Cacopsylla melanoneura</name>
    <dbReference type="NCBI Taxonomy" id="428564"/>
    <lineage>
        <taxon>Eukaryota</taxon>
        <taxon>Metazoa</taxon>
        <taxon>Ecdysozoa</taxon>
        <taxon>Arthropoda</taxon>
        <taxon>Hexapoda</taxon>
        <taxon>Insecta</taxon>
        <taxon>Pterygota</taxon>
        <taxon>Neoptera</taxon>
        <taxon>Paraneoptera</taxon>
        <taxon>Hemiptera</taxon>
        <taxon>Sternorrhyncha</taxon>
        <taxon>Psylloidea</taxon>
        <taxon>Psyllidae</taxon>
        <taxon>Psyllinae</taxon>
        <taxon>Cacopsylla</taxon>
    </lineage>
</organism>
<dbReference type="AlphaFoldDB" id="A0A8D9E7S7"/>